<dbReference type="PANTHER" id="PTHR35372:SF2">
    <property type="entry name" value="SF3 HELICASE DOMAIN-CONTAINING PROTEIN"/>
    <property type="match status" value="1"/>
</dbReference>
<dbReference type="InterPro" id="IPR014818">
    <property type="entry name" value="Phage/plasmid_primase_P4_C"/>
</dbReference>
<evidence type="ECO:0000259" key="6">
    <source>
        <dbReference type="PROSITE" id="PS51206"/>
    </source>
</evidence>
<dbReference type="Gene3D" id="3.40.50.300">
    <property type="entry name" value="P-loop containing nucleotide triphosphate hydrolases"/>
    <property type="match status" value="1"/>
</dbReference>
<evidence type="ECO:0000313" key="8">
    <source>
        <dbReference type="Proteomes" id="UP000279098"/>
    </source>
</evidence>
<dbReference type="GO" id="GO:0016787">
    <property type="term" value="F:hydrolase activity"/>
    <property type="evidence" value="ECO:0007669"/>
    <property type="project" value="UniProtKB-KW"/>
</dbReference>
<evidence type="ECO:0000313" key="7">
    <source>
        <dbReference type="EMBL" id="AYN55910.1"/>
    </source>
</evidence>
<dbReference type="EMBL" id="MH834602">
    <property type="protein sequence ID" value="AYN55910.1"/>
    <property type="molecule type" value="Genomic_DNA"/>
</dbReference>
<gene>
    <name evidence="7" type="primary">39</name>
    <name evidence="7" type="ORF">PBI_BRAHMS_39</name>
</gene>
<protein>
    <submittedName>
        <fullName evidence="7">DNA primase/helicase</fullName>
    </submittedName>
</protein>
<dbReference type="Proteomes" id="UP000279098">
    <property type="component" value="Genome"/>
</dbReference>
<keyword evidence="3" id="KW-0067">ATP-binding</keyword>
<dbReference type="SMART" id="SM00885">
    <property type="entry name" value="D5_N"/>
    <property type="match status" value="1"/>
</dbReference>
<dbReference type="NCBIfam" id="TIGR01613">
    <property type="entry name" value="primase_Cterm"/>
    <property type="match status" value="1"/>
</dbReference>
<dbReference type="PROSITE" id="PS50880">
    <property type="entry name" value="TOPRIM"/>
    <property type="match status" value="1"/>
</dbReference>
<dbReference type="InterPro" id="IPR006171">
    <property type="entry name" value="TOPRIM_dom"/>
</dbReference>
<dbReference type="PANTHER" id="PTHR35372">
    <property type="entry name" value="ATP BINDING PROTEIN-RELATED"/>
    <property type="match status" value="1"/>
</dbReference>
<accession>A0A3G2KAB9</accession>
<name>A0A3G2KAB9_9CAUD</name>
<evidence type="ECO:0000256" key="1">
    <source>
        <dbReference type="ARBA" id="ARBA00022741"/>
    </source>
</evidence>
<organism evidence="7 8">
    <name type="scientific">Microbacterium phage Brahms</name>
    <dbReference type="NCBI Taxonomy" id="2419973"/>
    <lineage>
        <taxon>Viruses</taxon>
        <taxon>Duplodnaviria</taxon>
        <taxon>Heunggongvirae</taxon>
        <taxon>Uroviricota</taxon>
        <taxon>Caudoviricetes</taxon>
        <taxon>Armstrongvirus</taxon>
        <taxon>Armstrongvirus armstrong</taxon>
    </lineage>
</organism>
<proteinExistence type="predicted"/>
<evidence type="ECO:0000259" key="5">
    <source>
        <dbReference type="PROSITE" id="PS50880"/>
    </source>
</evidence>
<dbReference type="InterPro" id="IPR027417">
    <property type="entry name" value="P-loop_NTPase"/>
</dbReference>
<dbReference type="InterPro" id="IPR006500">
    <property type="entry name" value="Helicase_put_C_phage/plasmid"/>
</dbReference>
<dbReference type="CDD" id="cd01029">
    <property type="entry name" value="TOPRIM_primases"/>
    <property type="match status" value="1"/>
</dbReference>
<reference evidence="7 8" key="1">
    <citation type="submission" date="2018-09" db="EMBL/GenBank/DDBJ databases">
        <authorList>
            <person name="Fryberger R.B."/>
            <person name="Stoner T.H."/>
            <person name="Garlena R.A."/>
            <person name="Russell D.A."/>
            <person name="Pope W.H."/>
            <person name="Jacobs-Sera D."/>
            <person name="Hatfull G.F."/>
        </authorList>
    </citation>
    <scope>NUCLEOTIDE SEQUENCE [LARGE SCALE GENOMIC DNA]</scope>
</reference>
<dbReference type="Gene3D" id="3.40.1360.10">
    <property type="match status" value="1"/>
</dbReference>
<keyword evidence="2" id="KW-0378">Hydrolase</keyword>
<dbReference type="InterPro" id="IPR051620">
    <property type="entry name" value="ORF904-like_C"/>
</dbReference>
<dbReference type="SUPFAM" id="SSF52540">
    <property type="entry name" value="P-loop containing nucleoside triphosphate hydrolases"/>
    <property type="match status" value="1"/>
</dbReference>
<dbReference type="InterPro" id="IPR014015">
    <property type="entry name" value="Helicase_SF3_DNA-vir"/>
</dbReference>
<dbReference type="Pfam" id="PF13155">
    <property type="entry name" value="Toprim_2"/>
    <property type="match status" value="1"/>
</dbReference>
<feature type="region of interest" description="Disordered" evidence="4">
    <location>
        <begin position="800"/>
        <end position="823"/>
    </location>
</feature>
<dbReference type="Pfam" id="PF08706">
    <property type="entry name" value="D5_N"/>
    <property type="match status" value="1"/>
</dbReference>
<dbReference type="GO" id="GO:0005524">
    <property type="term" value="F:ATP binding"/>
    <property type="evidence" value="ECO:0007669"/>
    <property type="project" value="UniProtKB-KW"/>
</dbReference>
<dbReference type="PROSITE" id="PS51206">
    <property type="entry name" value="SF3_HELICASE_1"/>
    <property type="match status" value="1"/>
</dbReference>
<feature type="domain" description="SF3 helicase" evidence="6">
    <location>
        <begin position="506"/>
        <end position="665"/>
    </location>
</feature>
<evidence type="ECO:0000256" key="2">
    <source>
        <dbReference type="ARBA" id="ARBA00022801"/>
    </source>
</evidence>
<evidence type="ECO:0000256" key="4">
    <source>
        <dbReference type="SAM" id="MobiDB-lite"/>
    </source>
</evidence>
<dbReference type="SUPFAM" id="SSF56731">
    <property type="entry name" value="DNA primase core"/>
    <property type="match status" value="1"/>
</dbReference>
<feature type="domain" description="Toprim" evidence="5">
    <location>
        <begin position="214"/>
        <end position="300"/>
    </location>
</feature>
<keyword evidence="1" id="KW-0547">Nucleotide-binding</keyword>
<dbReference type="SMART" id="SM00493">
    <property type="entry name" value="TOPRIM"/>
    <property type="match status" value="1"/>
</dbReference>
<sequence>MAISLSGGSSSTPSLPLQDFLAKLTIKEEERDGWLCKCPAHDDAKASLRVTVSETSGKVLLKCRAGCANEDIMKAGGLTIKDLAAMTADPETAEHTTSSTDELPDAPAIAALSSELDSWAKDLFTAEGAPTLGYAAQRFGIEPEDARRLGLGTTTSLGGGPRLVVPFRDRDGHALGFQARALNNVAQIRWAGPANPKKASWTRIGFFPGTSGWEEVIITEGPGDALTAVATGYDALAIRGAGLVDNAHTLDRVAEMLEGRVAIIAGDGDAAGKQFSSRLAEELIKRGVTSKIMPMRAGLDLSDWRAEDPAWFRQGFVKEVVKLAAVTAKQAKIKRWAYPFADLGGAQYLRDKLQSEGKPLRYTAAAGFYQLENGVWTQRGDGDVRTFAQTIGRDLADFALAAEDDNPDFSKKAWEYKKIAESSRGIDSILKELKSLPGVRAEQDDFDQRPFLLAVRNGVVDLRDGRLLPHDPAYLLTRRIDVDYDPDAKAPRWEQFLMEVFPDQPELASYMQRVIGYGITGETDEQCFVVHYGTGANGKSLFTDTITDIFEPITTTTPFSTFEARRGDGVPNDLAALAGARLVMAPEGNQGKLMDEALLKRVTGRDLIAARFLRREFFTFRPQFLLQMSTNYRPAFRGQDEGLWRRVKLIEWSRYFKPEERDYDLPAKLLAEAEGILAWAVQGAVAWYAGGLREPDAVAAVTDDYRRQSDPLIEFVSLTEDSIYTKGDLGDSSHWVARSDLFGDFQSWADQENFLDLKGWSSRAFYRAIEERGYPAGKRNGVMGFKGIRKSQAAPFENPAKMEVNTPPAGSTMTGPNLEEPVW</sequence>
<evidence type="ECO:0000256" key="3">
    <source>
        <dbReference type="ARBA" id="ARBA00022840"/>
    </source>
</evidence>
<dbReference type="InterPro" id="IPR034154">
    <property type="entry name" value="TOPRIM_DnaG/twinkle"/>
</dbReference>